<dbReference type="Pfam" id="PF11171">
    <property type="entry name" value="DUF2958"/>
    <property type="match status" value="1"/>
</dbReference>
<dbReference type="Pfam" id="PF23771">
    <property type="entry name" value="DUF7168"/>
    <property type="match status" value="1"/>
</dbReference>
<evidence type="ECO:0000259" key="2">
    <source>
        <dbReference type="Pfam" id="PF10979"/>
    </source>
</evidence>
<sequence>MQKLVTKELERKTPKLYETDGQGKQAMAQARYFSLMGGLAGWEWYMTEYDPDTKQAFGLVKGFCSELGYFSIEEFEQMNQRAEGRACRLSSVTSRFSLASWRKLHRDRRPEMSNREQIIERIKKLLSHSVENGATEAEAVAFALKAQKLIADNDVEDWELGEDCKQEVVEVMTEKSYSRAWRSFLACVIADNFRCKAIQSGRYVGTSSRRKTFITFVGYECDAKAASIVFDHLYTVGNKLAKAHENRCYTEPDAYENFVRGFTQGVRDELEKQCQALMLVCPQDVEDYYNDMNLKAGRRPRLIWGSEHSQEAGRKAGREAVRSRRVEGGKPAYQLA</sequence>
<evidence type="ECO:0000256" key="1">
    <source>
        <dbReference type="SAM" id="MobiDB-lite"/>
    </source>
</evidence>
<feature type="domain" description="DUF7168" evidence="3">
    <location>
        <begin position="166"/>
        <end position="294"/>
    </location>
</feature>
<name>A0ABR2GJ40_9EUKA</name>
<dbReference type="InterPro" id="IPR021341">
    <property type="entry name" value="DUF2958"/>
</dbReference>
<evidence type="ECO:0000259" key="3">
    <source>
        <dbReference type="Pfam" id="PF23771"/>
    </source>
</evidence>
<comment type="caution">
    <text evidence="4">The sequence shown here is derived from an EMBL/GenBank/DDBJ whole genome shotgun (WGS) entry which is preliminary data.</text>
</comment>
<dbReference type="InterPro" id="IPR055592">
    <property type="entry name" value="DUF7168"/>
</dbReference>
<protein>
    <recommendedName>
        <fullName evidence="6">DUF2786 domain-containing protein</fullName>
    </recommendedName>
</protein>
<feature type="compositionally biased region" description="Basic and acidic residues" evidence="1">
    <location>
        <begin position="308"/>
        <end position="328"/>
    </location>
</feature>
<keyword evidence="5" id="KW-1185">Reference proteome</keyword>
<feature type="domain" description="DUF2786" evidence="2">
    <location>
        <begin position="118"/>
        <end position="155"/>
    </location>
</feature>
<evidence type="ECO:0000313" key="4">
    <source>
        <dbReference type="EMBL" id="KAK8833686.1"/>
    </source>
</evidence>
<dbReference type="EMBL" id="JAPFFF010000723">
    <property type="protein sequence ID" value="KAK8833686.1"/>
    <property type="molecule type" value="Genomic_DNA"/>
</dbReference>
<dbReference type="InterPro" id="IPR024498">
    <property type="entry name" value="DUF2786"/>
</dbReference>
<evidence type="ECO:0008006" key="6">
    <source>
        <dbReference type="Google" id="ProtNLM"/>
    </source>
</evidence>
<proteinExistence type="predicted"/>
<organism evidence="4 5">
    <name type="scientific">Tritrichomonas musculus</name>
    <dbReference type="NCBI Taxonomy" id="1915356"/>
    <lineage>
        <taxon>Eukaryota</taxon>
        <taxon>Metamonada</taxon>
        <taxon>Parabasalia</taxon>
        <taxon>Tritrichomonadida</taxon>
        <taxon>Tritrichomonadidae</taxon>
        <taxon>Tritrichomonas</taxon>
    </lineage>
</organism>
<evidence type="ECO:0000313" key="5">
    <source>
        <dbReference type="Proteomes" id="UP001470230"/>
    </source>
</evidence>
<gene>
    <name evidence="4" type="ORF">M9Y10_042396</name>
</gene>
<dbReference type="Pfam" id="PF10979">
    <property type="entry name" value="DUF2786"/>
    <property type="match status" value="1"/>
</dbReference>
<accession>A0ABR2GJ40</accession>
<feature type="region of interest" description="Disordered" evidence="1">
    <location>
        <begin position="307"/>
        <end position="336"/>
    </location>
</feature>
<reference evidence="4 5" key="1">
    <citation type="submission" date="2024-04" db="EMBL/GenBank/DDBJ databases">
        <title>Tritrichomonas musculus Genome.</title>
        <authorList>
            <person name="Alves-Ferreira E."/>
            <person name="Grigg M."/>
            <person name="Lorenzi H."/>
            <person name="Galac M."/>
        </authorList>
    </citation>
    <scope>NUCLEOTIDE SEQUENCE [LARGE SCALE GENOMIC DNA]</scope>
    <source>
        <strain evidence="4 5">EAF2021</strain>
    </source>
</reference>
<dbReference type="Proteomes" id="UP001470230">
    <property type="component" value="Unassembled WGS sequence"/>
</dbReference>